<reference evidence="8 9" key="1">
    <citation type="submission" date="2018-11" db="EMBL/GenBank/DDBJ databases">
        <title>Flavobacterium sp. nov., YIM 102701-2 draft genome.</title>
        <authorList>
            <person name="Li G."/>
            <person name="Jiang Y."/>
        </authorList>
    </citation>
    <scope>NUCLEOTIDE SEQUENCE [LARGE SCALE GENOMIC DNA]</scope>
    <source>
        <strain evidence="8 9">YIM 102701-2</strain>
    </source>
</reference>
<name>A0A3P3W2M1_9FLAO</name>
<comment type="similarity">
    <text evidence="6">Belongs to the peptidase M48 family.</text>
</comment>
<evidence type="ECO:0000256" key="5">
    <source>
        <dbReference type="ARBA" id="ARBA00023049"/>
    </source>
</evidence>
<dbReference type="PANTHER" id="PTHR22726">
    <property type="entry name" value="METALLOENDOPEPTIDASE OMA1"/>
    <property type="match status" value="1"/>
</dbReference>
<evidence type="ECO:0000259" key="7">
    <source>
        <dbReference type="Pfam" id="PF01435"/>
    </source>
</evidence>
<keyword evidence="5 6" id="KW-0482">Metalloprotease</keyword>
<comment type="cofactor">
    <cofactor evidence="6">
        <name>Zn(2+)</name>
        <dbReference type="ChEBI" id="CHEBI:29105"/>
    </cofactor>
    <text evidence="6">Binds 1 zinc ion per subunit.</text>
</comment>
<keyword evidence="4 6" id="KW-0862">Zinc</keyword>
<organism evidence="8 9">
    <name type="scientific">Paenimyroides tangerinum</name>
    <dbReference type="NCBI Taxonomy" id="2488728"/>
    <lineage>
        <taxon>Bacteria</taxon>
        <taxon>Pseudomonadati</taxon>
        <taxon>Bacteroidota</taxon>
        <taxon>Flavobacteriia</taxon>
        <taxon>Flavobacteriales</taxon>
        <taxon>Flavobacteriaceae</taxon>
        <taxon>Paenimyroides</taxon>
    </lineage>
</organism>
<dbReference type="CDD" id="cd07332">
    <property type="entry name" value="M48C_Oma1_like"/>
    <property type="match status" value="1"/>
</dbReference>
<dbReference type="GO" id="GO:0004222">
    <property type="term" value="F:metalloendopeptidase activity"/>
    <property type="evidence" value="ECO:0007669"/>
    <property type="project" value="InterPro"/>
</dbReference>
<dbReference type="AlphaFoldDB" id="A0A3P3W2M1"/>
<evidence type="ECO:0000256" key="6">
    <source>
        <dbReference type="RuleBase" id="RU003983"/>
    </source>
</evidence>
<dbReference type="GO" id="GO:0051603">
    <property type="term" value="P:proteolysis involved in protein catabolic process"/>
    <property type="evidence" value="ECO:0007669"/>
    <property type="project" value="TreeGrafter"/>
</dbReference>
<dbReference type="GO" id="GO:0046872">
    <property type="term" value="F:metal ion binding"/>
    <property type="evidence" value="ECO:0007669"/>
    <property type="project" value="UniProtKB-KW"/>
</dbReference>
<keyword evidence="3 6" id="KW-0378">Hydrolase</keyword>
<dbReference type="Gene3D" id="3.30.2010.10">
    <property type="entry name" value="Metalloproteases ('zincins'), catalytic domain"/>
    <property type="match status" value="1"/>
</dbReference>
<protein>
    <submittedName>
        <fullName evidence="8">M48 family metallopeptidase</fullName>
    </submittedName>
</protein>
<feature type="domain" description="Peptidase M48" evidence="7">
    <location>
        <begin position="67"/>
        <end position="233"/>
    </location>
</feature>
<sequence>MKKIIFEFSITICLFIGLWFGFSQIDWVNIFRIDELNAKTEEQLGDLSWDYFSISENEIQENEILKTVDSLVNHIAIANGIETDKIKLHIINTDEVNAFALPDGHLVLNSQLILEAKNQEELAGVISHELAHIELDHINEKITQEIGLAVLISAISGGNNQVIGNVVHTLSSTAFDRKNEEDADLTAVIYLEKANINPIPFADFLNRIADEDPNSEFETWFSTHPDSKERSKSVFKKINKSKTDYIQIINNSTWEKLKEQLSNLDK</sequence>
<dbReference type="PANTHER" id="PTHR22726:SF1">
    <property type="entry name" value="METALLOENDOPEPTIDASE OMA1, MITOCHONDRIAL"/>
    <property type="match status" value="1"/>
</dbReference>
<proteinExistence type="inferred from homology"/>
<dbReference type="OrthoDB" id="9810445at2"/>
<accession>A0A3P3W2M1</accession>
<dbReference type="Proteomes" id="UP000275719">
    <property type="component" value="Unassembled WGS sequence"/>
</dbReference>
<comment type="caution">
    <text evidence="8">The sequence shown here is derived from an EMBL/GenBank/DDBJ whole genome shotgun (WGS) entry which is preliminary data.</text>
</comment>
<evidence type="ECO:0000256" key="4">
    <source>
        <dbReference type="ARBA" id="ARBA00022833"/>
    </source>
</evidence>
<evidence type="ECO:0000313" key="8">
    <source>
        <dbReference type="EMBL" id="RRJ89305.1"/>
    </source>
</evidence>
<keyword evidence="9" id="KW-1185">Reference proteome</keyword>
<evidence type="ECO:0000256" key="2">
    <source>
        <dbReference type="ARBA" id="ARBA00022723"/>
    </source>
</evidence>
<evidence type="ECO:0000256" key="3">
    <source>
        <dbReference type="ARBA" id="ARBA00022801"/>
    </source>
</evidence>
<keyword evidence="2" id="KW-0479">Metal-binding</keyword>
<evidence type="ECO:0000256" key="1">
    <source>
        <dbReference type="ARBA" id="ARBA00022670"/>
    </source>
</evidence>
<dbReference type="Pfam" id="PF01435">
    <property type="entry name" value="Peptidase_M48"/>
    <property type="match status" value="1"/>
</dbReference>
<dbReference type="GO" id="GO:0016020">
    <property type="term" value="C:membrane"/>
    <property type="evidence" value="ECO:0007669"/>
    <property type="project" value="TreeGrafter"/>
</dbReference>
<dbReference type="EMBL" id="RQVQ01000030">
    <property type="protein sequence ID" value="RRJ89305.1"/>
    <property type="molecule type" value="Genomic_DNA"/>
</dbReference>
<gene>
    <name evidence="8" type="ORF">EG240_12145</name>
</gene>
<dbReference type="InterPro" id="IPR001915">
    <property type="entry name" value="Peptidase_M48"/>
</dbReference>
<dbReference type="InterPro" id="IPR051156">
    <property type="entry name" value="Mito/Outer_Membr_Metalloprot"/>
</dbReference>
<dbReference type="RefSeq" id="WP_125019659.1">
    <property type="nucleotide sequence ID" value="NZ_RQVQ01000030.1"/>
</dbReference>
<keyword evidence="1 6" id="KW-0645">Protease</keyword>
<evidence type="ECO:0000313" key="9">
    <source>
        <dbReference type="Proteomes" id="UP000275719"/>
    </source>
</evidence>